<keyword evidence="4 7" id="KW-0378">Hydrolase</keyword>
<evidence type="ECO:0000313" key="11">
    <source>
        <dbReference type="Proteomes" id="UP000297872"/>
    </source>
</evidence>
<evidence type="ECO:0000259" key="9">
    <source>
        <dbReference type="PROSITE" id="PS50126"/>
    </source>
</evidence>
<dbReference type="Proteomes" id="UP000297872">
    <property type="component" value="Unassembled WGS sequence"/>
</dbReference>
<dbReference type="SUPFAM" id="SSF50249">
    <property type="entry name" value="Nucleic acid-binding proteins"/>
    <property type="match status" value="4"/>
</dbReference>
<gene>
    <name evidence="7 10" type="primary">rnr</name>
    <name evidence="10" type="ORF">EXN75_15105</name>
</gene>
<dbReference type="PROSITE" id="PS50126">
    <property type="entry name" value="S1"/>
    <property type="match status" value="1"/>
</dbReference>
<proteinExistence type="inferred from homology"/>
<dbReference type="NCBIfam" id="TIGR00358">
    <property type="entry name" value="3_prime_RNase"/>
    <property type="match status" value="1"/>
</dbReference>
<keyword evidence="2 7" id="KW-0963">Cytoplasm</keyword>
<dbReference type="AlphaFoldDB" id="A0A4Y8V864"/>
<dbReference type="PANTHER" id="PTHR23355:SF9">
    <property type="entry name" value="DIS3-LIKE EXONUCLEASE 2"/>
    <property type="match status" value="1"/>
</dbReference>
<dbReference type="GeneID" id="302996589"/>
<dbReference type="InterPro" id="IPR003029">
    <property type="entry name" value="S1_domain"/>
</dbReference>
<dbReference type="InterPro" id="IPR011805">
    <property type="entry name" value="RNase_R"/>
</dbReference>
<feature type="compositionally biased region" description="Basic residues" evidence="8">
    <location>
        <begin position="756"/>
        <end position="769"/>
    </location>
</feature>
<evidence type="ECO:0000256" key="7">
    <source>
        <dbReference type="HAMAP-Rule" id="MF_01895"/>
    </source>
</evidence>
<dbReference type="InterPro" id="IPR001900">
    <property type="entry name" value="RNase_II/R"/>
</dbReference>
<accession>A0A4Y8V864</accession>
<dbReference type="GO" id="GO:0005829">
    <property type="term" value="C:cytosol"/>
    <property type="evidence" value="ECO:0007669"/>
    <property type="project" value="TreeGrafter"/>
</dbReference>
<evidence type="ECO:0000256" key="8">
    <source>
        <dbReference type="SAM" id="MobiDB-lite"/>
    </source>
</evidence>
<dbReference type="InterPro" id="IPR004476">
    <property type="entry name" value="RNase_II/RNase_R"/>
</dbReference>
<evidence type="ECO:0000256" key="5">
    <source>
        <dbReference type="ARBA" id="ARBA00022839"/>
    </source>
</evidence>
<dbReference type="SMART" id="SM00316">
    <property type="entry name" value="S1"/>
    <property type="match status" value="1"/>
</dbReference>
<keyword evidence="11" id="KW-1185">Reference proteome</keyword>
<dbReference type="Pfam" id="PF00575">
    <property type="entry name" value="S1"/>
    <property type="match status" value="1"/>
</dbReference>
<evidence type="ECO:0000256" key="1">
    <source>
        <dbReference type="ARBA" id="ARBA00001849"/>
    </source>
</evidence>
<evidence type="ECO:0000256" key="3">
    <source>
        <dbReference type="ARBA" id="ARBA00022722"/>
    </source>
</evidence>
<dbReference type="InterPro" id="IPR022966">
    <property type="entry name" value="RNase_II/R_CS"/>
</dbReference>
<name>A0A4Y8V864_9BACT</name>
<dbReference type="NCBIfam" id="TIGR02063">
    <property type="entry name" value="RNase_R"/>
    <property type="match status" value="1"/>
</dbReference>
<dbReference type="InterPro" id="IPR040476">
    <property type="entry name" value="CSD2"/>
</dbReference>
<keyword evidence="5 7" id="KW-0269">Exonuclease</keyword>
<feature type="domain" description="S1 motif" evidence="9">
    <location>
        <begin position="650"/>
        <end position="731"/>
    </location>
</feature>
<dbReference type="SMART" id="SM00955">
    <property type="entry name" value="RNB"/>
    <property type="match status" value="1"/>
</dbReference>
<comment type="function">
    <text evidence="7">3'-5' exoribonuclease that releases 5'-nucleoside monophosphates and is involved in maturation of structured RNAs.</text>
</comment>
<dbReference type="GO" id="GO:0008859">
    <property type="term" value="F:exoribonuclease II activity"/>
    <property type="evidence" value="ECO:0007669"/>
    <property type="project" value="UniProtKB-UniRule"/>
</dbReference>
<comment type="catalytic activity">
    <reaction evidence="1 7">
        <text>Exonucleolytic cleavage in the 3'- to 5'-direction to yield nucleoside 5'-phosphates.</text>
        <dbReference type="EC" id="3.1.13.1"/>
    </reaction>
</comment>
<evidence type="ECO:0000256" key="6">
    <source>
        <dbReference type="ARBA" id="ARBA00022884"/>
    </source>
</evidence>
<dbReference type="Gene3D" id="2.40.50.140">
    <property type="entry name" value="Nucleic acid-binding proteins"/>
    <property type="match status" value="2"/>
</dbReference>
<dbReference type="PROSITE" id="PS01175">
    <property type="entry name" value="RIBONUCLEASE_II"/>
    <property type="match status" value="1"/>
</dbReference>
<comment type="similarity">
    <text evidence="7">Belongs to the RNR ribonuclease family. RNase R subfamily.</text>
</comment>
<comment type="caution">
    <text evidence="10">The sequence shown here is derived from an EMBL/GenBank/DDBJ whole genome shotgun (WGS) entry which is preliminary data.</text>
</comment>
<dbReference type="OrthoDB" id="9764149at2"/>
<dbReference type="PANTHER" id="PTHR23355">
    <property type="entry name" value="RIBONUCLEASE"/>
    <property type="match status" value="1"/>
</dbReference>
<dbReference type="Pfam" id="PF00773">
    <property type="entry name" value="RNB"/>
    <property type="match status" value="1"/>
</dbReference>
<dbReference type="InterPro" id="IPR050180">
    <property type="entry name" value="RNR_Ribonuclease"/>
</dbReference>
<dbReference type="EMBL" id="SGVY01000060">
    <property type="protein sequence ID" value="TFH76069.1"/>
    <property type="molecule type" value="Genomic_DNA"/>
</dbReference>
<dbReference type="EC" id="3.1.13.1" evidence="7"/>
<dbReference type="RefSeq" id="WP_134844446.1">
    <property type="nucleotide sequence ID" value="NZ_SGVY01000060.1"/>
</dbReference>
<dbReference type="InterPro" id="IPR012340">
    <property type="entry name" value="NA-bd_OB-fold"/>
</dbReference>
<dbReference type="GO" id="GO:0006402">
    <property type="term" value="P:mRNA catabolic process"/>
    <property type="evidence" value="ECO:0007669"/>
    <property type="project" value="TreeGrafter"/>
</dbReference>
<dbReference type="CDD" id="cd04471">
    <property type="entry name" value="S1_RNase_R"/>
    <property type="match status" value="1"/>
</dbReference>
<sequence>MGKGKKGGKRMNKAQLTEMLQEFFANQPGVTLSFKEIFRGLHLTTHPLKMLAIDIMEEMAWDDYLAKVSDNSYRLNQSVQVMEGKFVRKSNGKNSVIPEGSEKPIFVSERNSMGALNGDRVEFTFLARRKNHIKEAQVNKILERAKDSFVGRLKVDKDIAYLVTPGDVFAHNIIIPRRKLKGGKTDDKAVVRIIEWPDGENKSPIGEVVDVLGQKGDNDVEMNSILAQYGLPYKYPKNVEDAANKITGEITEQDYKEREDFRQVFTCTIDPKDAKDFDDALSIQKLENGNWQVGVHIADVSHYVTEGSIIDKEAVKRATSVYLVDRTIPMLPERLCNFICSLRPDEEKLAYSVIFELDNNAEVKNYRIVHTVIKSDRRYKYEEVQELLEANGVVDGTGEPAPAETKEHPYQGENALQLITLDRLAKKLRAARFKNGAVKFDREELHFDIDEKGKPVSCYYKRSKDANKLVEEFMLLANRTVAESIGKAKKGKKPKTLPYRIHDNPDPQKLETLREFVVKFGYKMKTEGTKGATARSLNKLMADCEGKPENNLIQMVALRAMMKAKYSVHNIGHFGLAFEYYTHFTSPIRRYPDTMVHRLLTKYAEGGRSANEKHYEELCEHCSEMEQIAQNAERDSIKYKMVEFMGDKLGEEFDAHISGITSYGIYATIDENHCEGMIPMRDIADDYYDFDEKNFCLIGRRHHNKYSLGDAIRIKVAQANLEKKQLDFTLAGDSAPVRKDKSAGASDMKSKDKKAGKSKQKTRNHRKRK</sequence>
<evidence type="ECO:0000313" key="10">
    <source>
        <dbReference type="EMBL" id="TFH76069.1"/>
    </source>
</evidence>
<evidence type="ECO:0000256" key="2">
    <source>
        <dbReference type="ARBA" id="ARBA00022490"/>
    </source>
</evidence>
<evidence type="ECO:0000256" key="4">
    <source>
        <dbReference type="ARBA" id="ARBA00022801"/>
    </source>
</evidence>
<keyword evidence="6 7" id="KW-0694">RNA-binding</keyword>
<reference evidence="10 11" key="1">
    <citation type="submission" date="2019-02" db="EMBL/GenBank/DDBJ databases">
        <title>Draft Genome Sequence of the Prevotella sp. BCRC 81118, Isolated from Human Feces.</title>
        <authorList>
            <person name="Huang C.-H."/>
        </authorList>
    </citation>
    <scope>NUCLEOTIDE SEQUENCE [LARGE SCALE GENOMIC DNA]</scope>
    <source>
        <strain evidence="10 11">BCRC 81118</strain>
    </source>
</reference>
<protein>
    <recommendedName>
        <fullName evidence="7">Ribonuclease R</fullName>
        <shortName evidence="7">RNase R</shortName>
        <ecNumber evidence="7">3.1.13.1</ecNumber>
    </recommendedName>
</protein>
<feature type="region of interest" description="Disordered" evidence="8">
    <location>
        <begin position="735"/>
        <end position="769"/>
    </location>
</feature>
<keyword evidence="3 7" id="KW-0540">Nuclease</keyword>
<feature type="compositionally biased region" description="Basic and acidic residues" evidence="8">
    <location>
        <begin position="736"/>
        <end position="755"/>
    </location>
</feature>
<organism evidence="10 11">
    <name type="scientific">Segatella hominis</name>
    <dbReference type="NCBI Taxonomy" id="2518605"/>
    <lineage>
        <taxon>Bacteria</taxon>
        <taxon>Pseudomonadati</taxon>
        <taxon>Bacteroidota</taxon>
        <taxon>Bacteroidia</taxon>
        <taxon>Bacteroidales</taxon>
        <taxon>Prevotellaceae</taxon>
        <taxon>Segatella</taxon>
    </lineage>
</organism>
<comment type="subcellular location">
    <subcellularLocation>
        <location evidence="7">Cytoplasm</location>
    </subcellularLocation>
</comment>
<dbReference type="Pfam" id="PF17876">
    <property type="entry name" value="CSD2"/>
    <property type="match status" value="1"/>
</dbReference>
<dbReference type="HAMAP" id="MF_01895">
    <property type="entry name" value="RNase_R"/>
    <property type="match status" value="1"/>
</dbReference>
<dbReference type="GO" id="GO:0003723">
    <property type="term" value="F:RNA binding"/>
    <property type="evidence" value="ECO:0007669"/>
    <property type="project" value="UniProtKB-UniRule"/>
</dbReference>